<evidence type="ECO:0000313" key="2">
    <source>
        <dbReference type="EMBL" id="JAC27446.1"/>
    </source>
</evidence>
<sequence>MYRQLAALTGLIFAINSSGIFLFFLLLPYAHCLSCYGYSLFRDVMSYVRTLPFNLTDAMKTWNVYSNMSLHIVTTTLSEQF</sequence>
<protein>
    <submittedName>
        <fullName evidence="2">Putative secreted protein</fullName>
    </submittedName>
</protein>
<dbReference type="EMBL" id="GBBM01007972">
    <property type="protein sequence ID" value="JAC27446.1"/>
    <property type="molecule type" value="mRNA"/>
</dbReference>
<keyword evidence="1" id="KW-0472">Membrane</keyword>
<name>A0A023G013_AMBTT</name>
<keyword evidence="1" id="KW-1133">Transmembrane helix</keyword>
<reference evidence="2" key="1">
    <citation type="submission" date="2014-03" db="EMBL/GenBank/DDBJ databases">
        <title>The sialotranscriptome of Amblyomma triste, Amblyomma parvum and Amblyomma cajennense ticks, uncovered by 454-based RNA-seq.</title>
        <authorList>
            <person name="Garcia G.R."/>
            <person name="Gardinassi L.G."/>
            <person name="Ribeiro J.M."/>
            <person name="Anatriello E."/>
            <person name="Ferreira B.R."/>
            <person name="Moreira H.N."/>
            <person name="Mafra C."/>
            <person name="Olegario M.M."/>
            <person name="Szabo P.J."/>
            <person name="Miranda-Santos I.K."/>
            <person name="Maruyama S.R."/>
        </authorList>
    </citation>
    <scope>NUCLEOTIDE SEQUENCE</scope>
    <source>
        <strain evidence="2">Mato Grasso do Sul</strain>
        <tissue evidence="2">Salivary glands</tissue>
    </source>
</reference>
<evidence type="ECO:0000256" key="1">
    <source>
        <dbReference type="SAM" id="Phobius"/>
    </source>
</evidence>
<feature type="transmembrane region" description="Helical" evidence="1">
    <location>
        <begin position="7"/>
        <end position="30"/>
    </location>
</feature>
<organism evidence="2">
    <name type="scientific">Amblyomma triste</name>
    <name type="common">Neotropical tick</name>
    <dbReference type="NCBI Taxonomy" id="251400"/>
    <lineage>
        <taxon>Eukaryota</taxon>
        <taxon>Metazoa</taxon>
        <taxon>Ecdysozoa</taxon>
        <taxon>Arthropoda</taxon>
        <taxon>Chelicerata</taxon>
        <taxon>Arachnida</taxon>
        <taxon>Acari</taxon>
        <taxon>Parasitiformes</taxon>
        <taxon>Ixodida</taxon>
        <taxon>Ixodoidea</taxon>
        <taxon>Ixodidae</taxon>
        <taxon>Amblyomminae</taxon>
        <taxon>Amblyomma</taxon>
    </lineage>
</organism>
<proteinExistence type="evidence at transcript level"/>
<dbReference type="AlphaFoldDB" id="A0A023G013"/>
<accession>A0A023G013</accession>
<keyword evidence="1" id="KW-0812">Transmembrane</keyword>